<reference evidence="3 4" key="1">
    <citation type="journal article" date="2018" name="PLoS ONE">
        <title>The draft genome of Kipferlia bialata reveals reductive genome evolution in fornicate parasites.</title>
        <authorList>
            <person name="Tanifuji G."/>
            <person name="Takabayashi S."/>
            <person name="Kume K."/>
            <person name="Takagi M."/>
            <person name="Nakayama T."/>
            <person name="Kamikawa R."/>
            <person name="Inagaki Y."/>
            <person name="Hashimoto T."/>
        </authorList>
    </citation>
    <scope>NUCLEOTIDE SEQUENCE [LARGE SCALE GENOMIC DNA]</scope>
    <source>
        <strain evidence="3">NY0173</strain>
    </source>
</reference>
<dbReference type="Gene3D" id="3.40.50.300">
    <property type="entry name" value="P-loop containing nucleotide triphosphate hydrolases"/>
    <property type="match status" value="1"/>
</dbReference>
<dbReference type="InterPro" id="IPR027417">
    <property type="entry name" value="P-loop_NTPase"/>
</dbReference>
<evidence type="ECO:0000259" key="2">
    <source>
        <dbReference type="Pfam" id="PF00270"/>
    </source>
</evidence>
<feature type="region of interest" description="Disordered" evidence="1">
    <location>
        <begin position="1"/>
        <end position="56"/>
    </location>
</feature>
<feature type="domain" description="DEAD/DEAH-box helicase" evidence="2">
    <location>
        <begin position="265"/>
        <end position="291"/>
    </location>
</feature>
<dbReference type="SUPFAM" id="SSF52540">
    <property type="entry name" value="P-loop containing nucleoside triphosphate hydrolases"/>
    <property type="match status" value="1"/>
</dbReference>
<dbReference type="GO" id="GO:0005524">
    <property type="term" value="F:ATP binding"/>
    <property type="evidence" value="ECO:0007669"/>
    <property type="project" value="InterPro"/>
</dbReference>
<feature type="compositionally biased region" description="Acidic residues" evidence="1">
    <location>
        <begin position="37"/>
        <end position="55"/>
    </location>
</feature>
<evidence type="ECO:0000313" key="3">
    <source>
        <dbReference type="EMBL" id="GIQ85501.1"/>
    </source>
</evidence>
<sequence>MVEVQRDQALADSAGSGVQEGLARERRAEALQWGDIEGSDLEESLGSEGEEEEGENLGRLTRKLIPAYQSGMGLYAEGKLDQACVALSAVVQGQKYVPAITTLAAVHRELGNLEECLKLQIIAANKAGRAPLRRLALWQEAMESALEVGNSHIVRLIARKSIAGLRSKGITAPFAVQQTMYNQFYPYTEAEQRREEARLAREKRARKAAKALRKKEKAERKARKRARKEAKKAGKVVEEEEEVVTVPEAVEEEESEEEAEREFPRDIMLQAPTGSGKTLAYLLVAARYLLRGPSAVGSTTYIYVIF</sequence>
<name>A0A9K3CYB2_9EUKA</name>
<dbReference type="Pfam" id="PF00270">
    <property type="entry name" value="DEAD"/>
    <property type="match status" value="1"/>
</dbReference>
<proteinExistence type="predicted"/>
<feature type="non-terminal residue" evidence="3">
    <location>
        <position position="1"/>
    </location>
</feature>
<feature type="region of interest" description="Disordered" evidence="1">
    <location>
        <begin position="210"/>
        <end position="234"/>
    </location>
</feature>
<evidence type="ECO:0000313" key="4">
    <source>
        <dbReference type="Proteomes" id="UP000265618"/>
    </source>
</evidence>
<protein>
    <recommendedName>
        <fullName evidence="2">DEAD/DEAH-box helicase domain-containing protein</fullName>
    </recommendedName>
</protein>
<gene>
    <name evidence="3" type="ORF">KIPB_007176</name>
</gene>
<organism evidence="3 4">
    <name type="scientific">Kipferlia bialata</name>
    <dbReference type="NCBI Taxonomy" id="797122"/>
    <lineage>
        <taxon>Eukaryota</taxon>
        <taxon>Metamonada</taxon>
        <taxon>Carpediemonas-like organisms</taxon>
        <taxon>Kipferlia</taxon>
    </lineage>
</organism>
<evidence type="ECO:0000256" key="1">
    <source>
        <dbReference type="SAM" id="MobiDB-lite"/>
    </source>
</evidence>
<dbReference type="InterPro" id="IPR011545">
    <property type="entry name" value="DEAD/DEAH_box_helicase_dom"/>
</dbReference>
<dbReference type="AlphaFoldDB" id="A0A9K3CYB2"/>
<dbReference type="GO" id="GO:0003676">
    <property type="term" value="F:nucleic acid binding"/>
    <property type="evidence" value="ECO:0007669"/>
    <property type="project" value="InterPro"/>
</dbReference>
<keyword evidence="4" id="KW-1185">Reference proteome</keyword>
<dbReference type="Proteomes" id="UP000265618">
    <property type="component" value="Unassembled WGS sequence"/>
</dbReference>
<comment type="caution">
    <text evidence="3">The sequence shown here is derived from an EMBL/GenBank/DDBJ whole genome shotgun (WGS) entry which is preliminary data.</text>
</comment>
<accession>A0A9K3CYB2</accession>
<feature type="compositionally biased region" description="Basic residues" evidence="1">
    <location>
        <begin position="210"/>
        <end position="230"/>
    </location>
</feature>
<dbReference type="EMBL" id="BDIP01001975">
    <property type="protein sequence ID" value="GIQ85501.1"/>
    <property type="molecule type" value="Genomic_DNA"/>
</dbReference>